<dbReference type="Proteomes" id="UP000054172">
    <property type="component" value="Unassembled WGS sequence"/>
</dbReference>
<dbReference type="PATRIC" id="fig|1702214.3.peg.21"/>
<sequence length="300" mass="34767">MAALLSWAVLGQAQELKCNIQINSQKIQGTNRSVFEAMQKSLYEFLNNTKWTDHAYQEGERIEYTVILTLNEQVGSDEYKGTMNVQSRRPVFASSYQTPIINILDNNVQFKYIENEQLEFNESAHLSNLTSLMAFYAYIILGYDYDTFSPLGGTPYFEKAEQIVNNAQVAPEKGWKAYEGSKKNRYWIVNNMLNDKYRPLRRAMYLYHRRGLDVMYEKLNDGRTQVLQALVEVQKVYRQRPDADMNALHLFLDAKRDEMIGIFSGSPSTEKAKAVNILREIDNANAQRYDEMLKQKEGGR</sequence>
<dbReference type="Pfam" id="PF16119">
    <property type="entry name" value="DUF4835"/>
    <property type="match status" value="1"/>
</dbReference>
<organism evidence="1 2">
    <name type="scientific">Candidatus [Bacteroides] periocalifornicus</name>
    <dbReference type="NCBI Taxonomy" id="1702214"/>
    <lineage>
        <taxon>Bacteria</taxon>
        <taxon>Pseudomonadati</taxon>
        <taxon>Bacteroidota</taxon>
    </lineage>
</organism>
<dbReference type="EMBL" id="LIIK01000022">
    <property type="protein sequence ID" value="KQM08792.1"/>
    <property type="molecule type" value="Genomic_DNA"/>
</dbReference>
<dbReference type="InterPro" id="IPR032274">
    <property type="entry name" value="DUF4835"/>
</dbReference>
<name>A0A0Q4B6H0_9BACT</name>
<dbReference type="AlphaFoldDB" id="A0A0Q4B6H0"/>
<evidence type="ECO:0008006" key="3">
    <source>
        <dbReference type="Google" id="ProtNLM"/>
    </source>
</evidence>
<proteinExistence type="predicted"/>
<accession>A0A0Q4B6H0</accession>
<reference evidence="1" key="1">
    <citation type="submission" date="2015-08" db="EMBL/GenBank/DDBJ databases">
        <title>Candidatus Bacteriodes Periocalifornicus.</title>
        <authorList>
            <person name="McLean J.S."/>
            <person name="Kelley S."/>
        </authorList>
    </citation>
    <scope>NUCLEOTIDE SEQUENCE [LARGE SCALE GENOMIC DNA]</scope>
    <source>
        <strain evidence="1">12B</strain>
    </source>
</reference>
<comment type="caution">
    <text evidence="1">The sequence shown here is derived from an EMBL/GenBank/DDBJ whole genome shotgun (WGS) entry which is preliminary data.</text>
</comment>
<protein>
    <recommendedName>
        <fullName evidence="3">DUF4835 domain-containing protein</fullName>
    </recommendedName>
</protein>
<dbReference type="STRING" id="1702214.AL399_05370"/>
<evidence type="ECO:0000313" key="1">
    <source>
        <dbReference type="EMBL" id="KQM08792.1"/>
    </source>
</evidence>
<keyword evidence="2" id="KW-1185">Reference proteome</keyword>
<evidence type="ECO:0000313" key="2">
    <source>
        <dbReference type="Proteomes" id="UP000054172"/>
    </source>
</evidence>
<gene>
    <name evidence="1" type="ORF">AL399_05370</name>
</gene>